<gene>
    <name evidence="6" type="ORF">QR680_004186</name>
</gene>
<comment type="caution">
    <text evidence="6">The sequence shown here is derived from an EMBL/GenBank/DDBJ whole genome shotgun (WGS) entry which is preliminary data.</text>
</comment>
<dbReference type="InterPro" id="IPR011989">
    <property type="entry name" value="ARM-like"/>
</dbReference>
<reference evidence="6" key="1">
    <citation type="submission" date="2023-06" db="EMBL/GenBank/DDBJ databases">
        <title>Genomic analysis of the entomopathogenic nematode Steinernema hermaphroditum.</title>
        <authorList>
            <person name="Schwarz E.M."/>
            <person name="Heppert J.K."/>
            <person name="Baniya A."/>
            <person name="Schwartz H.T."/>
            <person name="Tan C.-H."/>
            <person name="Antoshechkin I."/>
            <person name="Sternberg P.W."/>
            <person name="Goodrich-Blair H."/>
            <person name="Dillman A.R."/>
        </authorList>
    </citation>
    <scope>NUCLEOTIDE SEQUENCE</scope>
    <source>
        <strain evidence="6">PS9179</strain>
        <tissue evidence="6">Whole animal</tissue>
    </source>
</reference>
<dbReference type="GO" id="GO:0031145">
    <property type="term" value="P:anaphase-promoting complex-dependent catabolic process"/>
    <property type="evidence" value="ECO:0007669"/>
    <property type="project" value="TreeGrafter"/>
</dbReference>
<dbReference type="EMBL" id="JAUCMV010000003">
    <property type="protein sequence ID" value="KAK0408830.1"/>
    <property type="molecule type" value="Genomic_DNA"/>
</dbReference>
<keyword evidence="2" id="KW-0132">Cell division</keyword>
<dbReference type="InterPro" id="IPR024990">
    <property type="entry name" value="Apc1"/>
</dbReference>
<keyword evidence="7" id="KW-1185">Reference proteome</keyword>
<evidence type="ECO:0000256" key="5">
    <source>
        <dbReference type="SAM" id="MobiDB-lite"/>
    </source>
</evidence>
<sequence>MHIEGEMPVIYPKWIEPVALGATRKKGIDADVKDRSRLKRIRRVCTGEVYRLTAIGQEAVVTLEPCGDLVRSYKTDFYIIDAFWHTFHIDGKPEEFLCLFGPNAIEFHSVVGNKNHPFPLMITINAAFSTKQGILLQRSPQENERGVNVHVYALTNPLNELTPVVVTGRGGFDPHFAFSGIGTEIVGASEAGGYVLVHDLESGQEQLFMVRPCNKTERGMPKNYNSEETYYSGFDLASIMETSMCNHSPGMSSIFSQNSASRASVHNGNGSFLKSSVMSDTPVTFRTPVQARALYSGGRRGMMRKFDGNMEHSFCAKTPVTPLTQGAVRSVSRQELASEVLDMMPHTSTPYTRRGRPTPRGHDRSIFQYSGTPRVWRNTSALSDLIDEADQAFSLDPMAEVCLEQIWIDENPNYTREHRRQMHEKIFTTGDMRGYNYIVLMDRESQVARLLRLEDQSRGGISNYRLKPEYIKCFDCAQVLDRTALFVWELSPREQFALYSGSTKLAHIGIVNCDSYEKEIRYKKVSRLESIDGCEVLITTMDEAAYVCHLPEYCGSRICSDALKKILQNIPNDLRLTFLSKWYCQNNWRFVENVQLMANEPNAEILLLFEHLFSLCGFSPNHIPFFDQLREARSCVTESTSAKKARNLRGVDVTVANYERLLKNRGCMVDHDQLLAEATEKEIRPEDKDRILMRVVVKREAAQDMMESNALAAFQALHNVFESLRIDIRFRSIEDMVVSCLSAVSGVYGLREYTKYYEEQLPVVKRYDFIVEGDLLREEETNACCEELHMFPVFSAEDYLQNLFSFDENLNPFPSKTTWDVKLFTALAAGLGRIRLADFSKYLGSHWMEKLELKADDIPALELANAGNDAKTRVKLFHALRTACRLPTHTAEYLVLPLWRAMTDLFRNEQDLGLCPNANPKLRVPPSLDVQGIWAGRRFRHDLRLDNVAVMLDSQFQTLIPMKPRPNQVEGDFREEQEQFLLSCSLRTLSQAFGRACVIYHCTPVSMDLKLHVSSLCLTGRGYPYNRVIEINSADMDISVMKMIDWGHYYNGVSHGLSLMGSEHISYDPMWLGLCYARQRDAITGAGVVYAFGLSGHINLINMYTIHEWLARGDNYLVVSILLGSAITSRGSCDINVHKMVTTHLPFMLPTTLLELHINPLVQCAALFSLGMLFAESKHESLTSQIINEMGRPVGDNHPMEHRGTYYMCGGFAVGLINLGKGPQLRYAGTANRCSLVSRLLQLMHGGKRSDIVFPNEKYDVKALVGHVHENDRANIHVTGLPATIALGLLFIRTNDEFVHKCLEIPNNMTSIREIRYDFLCARTVSRMLIEFDNITPTMEYIYKNIPPVVLEPVQAILEQRHEDWINSKHRETGCTAYLYIVGGACFVMGLRFASTRDERMFAVLQDILKLLLPGIRVPGGQLLCKAAGYPAYVHCLNAVLTSIALVMAGSANIDAIRIFRNIRNIKPKIYEHKHSLIHSTYQIAHIGLGMLFMGYGRYAFGTSNMDVAALLISMYPVVSMSVADNRVYLQPLRFLWCIAAKLRLLVPVRTQTMKPVDATCIIRYRYLGRLREAVHQTPYMLPDFKDITEIRLEADGYEKETFKFATEEDRNKFVKEFTQQHGRIHMRPVRRPVQRVVKGIEDCQGLRKGMNKDHGEVLRIAQDDLRALEDQLGSLPVPIGDENFLDEIC</sequence>
<proteinExistence type="inferred from homology"/>
<dbReference type="PANTHER" id="PTHR12827:SF3">
    <property type="entry name" value="ANAPHASE-PROMOTING COMPLEX SUBUNIT 1"/>
    <property type="match status" value="1"/>
</dbReference>
<evidence type="ECO:0000256" key="2">
    <source>
        <dbReference type="ARBA" id="ARBA00022618"/>
    </source>
</evidence>
<dbReference type="GO" id="GO:0060090">
    <property type="term" value="F:molecular adaptor activity"/>
    <property type="evidence" value="ECO:0007669"/>
    <property type="project" value="TreeGrafter"/>
</dbReference>
<dbReference type="PANTHER" id="PTHR12827">
    <property type="entry name" value="MEIOTIC CHECKPOINT REGULATOR TSG24 FAMILY MEMBER"/>
    <property type="match status" value="1"/>
</dbReference>
<organism evidence="6 7">
    <name type="scientific">Steinernema hermaphroditum</name>
    <dbReference type="NCBI Taxonomy" id="289476"/>
    <lineage>
        <taxon>Eukaryota</taxon>
        <taxon>Metazoa</taxon>
        <taxon>Ecdysozoa</taxon>
        <taxon>Nematoda</taxon>
        <taxon>Chromadorea</taxon>
        <taxon>Rhabditida</taxon>
        <taxon>Tylenchina</taxon>
        <taxon>Panagrolaimomorpha</taxon>
        <taxon>Strongyloidoidea</taxon>
        <taxon>Steinernematidae</taxon>
        <taxon>Steinernema</taxon>
    </lineage>
</organism>
<dbReference type="Gene3D" id="1.25.10.10">
    <property type="entry name" value="Leucine-rich Repeat Variant"/>
    <property type="match status" value="2"/>
</dbReference>
<protein>
    <recommendedName>
        <fullName evidence="8">Anaphase-promoting complex subunit 1</fullName>
    </recommendedName>
</protein>
<keyword evidence="4" id="KW-0131">Cell cycle</keyword>
<name>A0AA39LTK3_9BILA</name>
<evidence type="ECO:0000256" key="3">
    <source>
        <dbReference type="ARBA" id="ARBA00022776"/>
    </source>
</evidence>
<dbReference type="GO" id="GO:0070979">
    <property type="term" value="P:protein K11-linked ubiquitination"/>
    <property type="evidence" value="ECO:0007669"/>
    <property type="project" value="TreeGrafter"/>
</dbReference>
<dbReference type="GO" id="GO:0051301">
    <property type="term" value="P:cell division"/>
    <property type="evidence" value="ECO:0007669"/>
    <property type="project" value="UniProtKB-KW"/>
</dbReference>
<evidence type="ECO:0000313" key="7">
    <source>
        <dbReference type="Proteomes" id="UP001175271"/>
    </source>
</evidence>
<feature type="region of interest" description="Disordered" evidence="5">
    <location>
        <begin position="346"/>
        <end position="367"/>
    </location>
</feature>
<keyword evidence="3" id="KW-0498">Mitosis</keyword>
<evidence type="ECO:0000313" key="6">
    <source>
        <dbReference type="EMBL" id="KAK0408830.1"/>
    </source>
</evidence>
<accession>A0AA39LTK3</accession>
<evidence type="ECO:0000256" key="4">
    <source>
        <dbReference type="ARBA" id="ARBA00023306"/>
    </source>
</evidence>
<dbReference type="GO" id="GO:0005680">
    <property type="term" value="C:anaphase-promoting complex"/>
    <property type="evidence" value="ECO:0007669"/>
    <property type="project" value="InterPro"/>
</dbReference>
<comment type="similarity">
    <text evidence="1">Belongs to the APC1 family.</text>
</comment>
<dbReference type="GO" id="GO:0007091">
    <property type="term" value="P:metaphase/anaphase transition of mitotic cell cycle"/>
    <property type="evidence" value="ECO:0007669"/>
    <property type="project" value="TreeGrafter"/>
</dbReference>
<evidence type="ECO:0008006" key="8">
    <source>
        <dbReference type="Google" id="ProtNLM"/>
    </source>
</evidence>
<dbReference type="Proteomes" id="UP001175271">
    <property type="component" value="Unassembled WGS sequence"/>
</dbReference>
<evidence type="ECO:0000256" key="1">
    <source>
        <dbReference type="ARBA" id="ARBA00010547"/>
    </source>
</evidence>